<evidence type="ECO:0000259" key="2">
    <source>
        <dbReference type="Pfam" id="PF15749"/>
    </source>
</evidence>
<dbReference type="EMBL" id="HAEF01014583">
    <property type="protein sequence ID" value="SBR55742.1"/>
    <property type="molecule type" value="Transcribed_RNA"/>
</dbReference>
<dbReference type="PANTHER" id="PTHR15863:SF2">
    <property type="entry name" value="MRN COMPLEX-INTERACTING PROTEIN"/>
    <property type="match status" value="1"/>
</dbReference>
<dbReference type="Pfam" id="PF15749">
    <property type="entry name" value="MRNIP"/>
    <property type="match status" value="1"/>
</dbReference>
<evidence type="ECO:0000256" key="1">
    <source>
        <dbReference type="SAM" id="MobiDB-lite"/>
    </source>
</evidence>
<dbReference type="GO" id="GO:0005634">
    <property type="term" value="C:nucleus"/>
    <property type="evidence" value="ECO:0007669"/>
    <property type="project" value="TreeGrafter"/>
</dbReference>
<dbReference type="InterPro" id="IPR032739">
    <property type="entry name" value="MRNIP"/>
</dbReference>
<name>A0A1A8MG33_9TELE</name>
<organism evidence="3">
    <name type="scientific">Nothobranchius pienaari</name>
    <dbReference type="NCBI Taxonomy" id="704102"/>
    <lineage>
        <taxon>Eukaryota</taxon>
        <taxon>Metazoa</taxon>
        <taxon>Chordata</taxon>
        <taxon>Craniata</taxon>
        <taxon>Vertebrata</taxon>
        <taxon>Euteleostomi</taxon>
        <taxon>Actinopterygii</taxon>
        <taxon>Neopterygii</taxon>
        <taxon>Teleostei</taxon>
        <taxon>Neoteleostei</taxon>
        <taxon>Acanthomorphata</taxon>
        <taxon>Ovalentaria</taxon>
        <taxon>Atherinomorphae</taxon>
        <taxon>Cyprinodontiformes</taxon>
        <taxon>Nothobranchiidae</taxon>
        <taxon>Nothobranchius</taxon>
    </lineage>
</organism>
<evidence type="ECO:0000313" key="3">
    <source>
        <dbReference type="EMBL" id="SBR55742.1"/>
    </source>
</evidence>
<dbReference type="InterPro" id="IPR049472">
    <property type="entry name" value="MRNIP_N"/>
</dbReference>
<dbReference type="GO" id="GO:0007095">
    <property type="term" value="P:mitotic G2 DNA damage checkpoint signaling"/>
    <property type="evidence" value="ECO:0007669"/>
    <property type="project" value="TreeGrafter"/>
</dbReference>
<dbReference type="GO" id="GO:0003682">
    <property type="term" value="F:chromatin binding"/>
    <property type="evidence" value="ECO:0007669"/>
    <property type="project" value="TreeGrafter"/>
</dbReference>
<proteinExistence type="predicted"/>
<accession>A0A1A8MG33</accession>
<reference evidence="3" key="1">
    <citation type="submission" date="2016-05" db="EMBL/GenBank/DDBJ databases">
        <authorList>
            <person name="Lavstsen T."/>
            <person name="Jespersen J.S."/>
        </authorList>
    </citation>
    <scope>NUCLEOTIDE SEQUENCE</scope>
    <source>
        <tissue evidence="3">Brain</tissue>
    </source>
</reference>
<feature type="region of interest" description="Disordered" evidence="1">
    <location>
        <begin position="104"/>
        <end position="174"/>
    </location>
</feature>
<dbReference type="AlphaFoldDB" id="A0A1A8MG33"/>
<gene>
    <name evidence="3" type="primary">C14H5ORF45</name>
</gene>
<sequence>MVQEFHVVRCFSCESFQVQQVKKVNRWSCKLCGQKQSLLKEFGRGSGADCRRHVQKLNALRGAQVEEQEHKTLFPWEQEEVKEAQEEEQKDEHVKLVSRWSRYLDTPGEDDSREHETRNKVVMKSLHGNIRSNRKRQRSGECTDETQEPYCTPAQPECPPGTPPALPGPSTASRWDCFLRDDRQDEEEEAFVCGQSQTDAVASQLCSSITTTRPHIPVLSMFESGEDFSCDDDNFLKF</sequence>
<protein>
    <submittedName>
        <fullName evidence="3">Chromosome 5 open reading frame 45</fullName>
    </submittedName>
</protein>
<feature type="compositionally biased region" description="Basic and acidic residues" evidence="1">
    <location>
        <begin position="110"/>
        <end position="119"/>
    </location>
</feature>
<feature type="domain" description="MRN complex-interacting protein N-terminal" evidence="2">
    <location>
        <begin position="7"/>
        <end position="92"/>
    </location>
</feature>
<dbReference type="PANTHER" id="PTHR15863">
    <property type="entry name" value="MRN COMPLEX-INTERACTING PROTEIN"/>
    <property type="match status" value="1"/>
</dbReference>
<feature type="compositionally biased region" description="Pro residues" evidence="1">
    <location>
        <begin position="156"/>
        <end position="167"/>
    </location>
</feature>
<reference evidence="3" key="2">
    <citation type="submission" date="2016-06" db="EMBL/GenBank/DDBJ databases">
        <title>The genome of a short-lived fish provides insights into sex chromosome evolution and the genetic control of aging.</title>
        <authorList>
            <person name="Reichwald K."/>
            <person name="Felder M."/>
            <person name="Petzold A."/>
            <person name="Koch P."/>
            <person name="Groth M."/>
            <person name="Platzer M."/>
        </authorList>
    </citation>
    <scope>NUCLEOTIDE SEQUENCE</scope>
    <source>
        <tissue evidence="3">Brain</tissue>
    </source>
</reference>